<sequence length="279" mass="30371">MGVLIMPPGTALLLYDWVITLYEEKALVWSRKINLAGVLYVLGRLVGPSSNLASLVLFNNVSDKVVSSDGRTPISTSPFLYRCQNVIYAQYVLNLLPYAFWGVSRLSSCSRGSIILAECIVIALTWKSVGLFRRGKHNRRGLAGITTPSGGSNIRDVLVVYGTLCFGVSIVLNILTLALLQVGENADQVIELLAYFRDALASIMASRFLLELLKVTKADEDSKYRTSRGAIFSTMTLSGDNSAGDDDDWAPSIAYLSPSNSVDDIAEARPLTEEGVHIV</sequence>
<gene>
    <name evidence="3" type="ORF">ONZ51_g148</name>
</gene>
<dbReference type="AlphaFoldDB" id="A0AAD7U3U8"/>
<evidence type="ECO:0000259" key="2">
    <source>
        <dbReference type="Pfam" id="PF20151"/>
    </source>
</evidence>
<dbReference type="EMBL" id="JAPEVG010000002">
    <property type="protein sequence ID" value="KAJ8502092.1"/>
    <property type="molecule type" value="Genomic_DNA"/>
</dbReference>
<evidence type="ECO:0000256" key="1">
    <source>
        <dbReference type="SAM" id="Phobius"/>
    </source>
</evidence>
<organism evidence="3 4">
    <name type="scientific">Trametes cubensis</name>
    <dbReference type="NCBI Taxonomy" id="1111947"/>
    <lineage>
        <taxon>Eukaryota</taxon>
        <taxon>Fungi</taxon>
        <taxon>Dikarya</taxon>
        <taxon>Basidiomycota</taxon>
        <taxon>Agaricomycotina</taxon>
        <taxon>Agaricomycetes</taxon>
        <taxon>Polyporales</taxon>
        <taxon>Polyporaceae</taxon>
        <taxon>Trametes</taxon>
    </lineage>
</organism>
<evidence type="ECO:0000313" key="3">
    <source>
        <dbReference type="EMBL" id="KAJ8502092.1"/>
    </source>
</evidence>
<name>A0AAD7U3U8_9APHY</name>
<protein>
    <recommendedName>
        <fullName evidence="2">DUF6533 domain-containing protein</fullName>
    </recommendedName>
</protein>
<keyword evidence="1" id="KW-0812">Transmembrane</keyword>
<dbReference type="InterPro" id="IPR045340">
    <property type="entry name" value="DUF6533"/>
</dbReference>
<keyword evidence="1" id="KW-0472">Membrane</keyword>
<feature type="transmembrane region" description="Helical" evidence="1">
    <location>
        <begin position="158"/>
        <end position="180"/>
    </location>
</feature>
<feature type="domain" description="DUF6533" evidence="2">
    <location>
        <begin position="10"/>
        <end position="48"/>
    </location>
</feature>
<dbReference type="Pfam" id="PF20151">
    <property type="entry name" value="DUF6533"/>
    <property type="match status" value="1"/>
</dbReference>
<dbReference type="Proteomes" id="UP001215151">
    <property type="component" value="Unassembled WGS sequence"/>
</dbReference>
<proteinExistence type="predicted"/>
<evidence type="ECO:0000313" key="4">
    <source>
        <dbReference type="Proteomes" id="UP001215151"/>
    </source>
</evidence>
<keyword evidence="1" id="KW-1133">Transmembrane helix</keyword>
<keyword evidence="4" id="KW-1185">Reference proteome</keyword>
<reference evidence="3" key="1">
    <citation type="submission" date="2022-11" db="EMBL/GenBank/DDBJ databases">
        <title>Genome Sequence of Cubamyces cubensis.</title>
        <authorList>
            <person name="Buettner E."/>
        </authorList>
    </citation>
    <scope>NUCLEOTIDE SEQUENCE</scope>
    <source>
        <strain evidence="3">MPL-01</strain>
    </source>
</reference>
<accession>A0AAD7U3U8</accession>
<comment type="caution">
    <text evidence="3">The sequence shown here is derived from an EMBL/GenBank/DDBJ whole genome shotgun (WGS) entry which is preliminary data.</text>
</comment>